<dbReference type="RefSeq" id="WP_052013227.1">
    <property type="nucleotide sequence ID" value="NZ_BAUV01000039.1"/>
</dbReference>
<dbReference type="InterPro" id="IPR003593">
    <property type="entry name" value="AAA+_ATPase"/>
</dbReference>
<dbReference type="EMBL" id="BAUV01000039">
    <property type="protein sequence ID" value="GAE36646.1"/>
    <property type="molecule type" value="Genomic_DNA"/>
</dbReference>
<dbReference type="InterPro" id="IPR002611">
    <property type="entry name" value="IstB_ATP-bd"/>
</dbReference>
<dbReference type="Pfam" id="PF01695">
    <property type="entry name" value="IstB_IS21"/>
    <property type="match status" value="1"/>
</dbReference>
<dbReference type="SMART" id="SM00382">
    <property type="entry name" value="AAA"/>
    <property type="match status" value="1"/>
</dbReference>
<gene>
    <name evidence="2" type="ORF">JCM9157_3848</name>
</gene>
<dbReference type="eggNOG" id="COG1484">
    <property type="taxonomic scope" value="Bacteria"/>
</dbReference>
<dbReference type="STRING" id="1236973.JCM9157_3848"/>
<dbReference type="CDD" id="cd00009">
    <property type="entry name" value="AAA"/>
    <property type="match status" value="1"/>
</dbReference>
<proteinExistence type="predicted"/>
<dbReference type="SUPFAM" id="SSF52540">
    <property type="entry name" value="P-loop containing nucleoside triphosphate hydrolases"/>
    <property type="match status" value="1"/>
</dbReference>
<dbReference type="Gene3D" id="3.40.50.300">
    <property type="entry name" value="P-loop containing nucleotide triphosphate hydrolases"/>
    <property type="match status" value="1"/>
</dbReference>
<dbReference type="InterPro" id="IPR027417">
    <property type="entry name" value="P-loop_NTPase"/>
</dbReference>
<protein>
    <submittedName>
        <fullName evidence="2">DNA replication protein DnaC</fullName>
    </submittedName>
</protein>
<evidence type="ECO:0000313" key="3">
    <source>
        <dbReference type="Proteomes" id="UP000018896"/>
    </source>
</evidence>
<dbReference type="PANTHER" id="PTHR30050">
    <property type="entry name" value="CHROMOSOMAL REPLICATION INITIATOR PROTEIN DNAA"/>
    <property type="match status" value="1"/>
</dbReference>
<dbReference type="AlphaFoldDB" id="W4QX21"/>
<evidence type="ECO:0000313" key="2">
    <source>
        <dbReference type="EMBL" id="GAE36646.1"/>
    </source>
</evidence>
<organism evidence="2 3">
    <name type="scientific">Halalkalibacter akibai (strain ATCC 43226 / DSM 21942 / CIP 109018 / JCM 9157 / 1139)</name>
    <name type="common">Bacillus akibai</name>
    <dbReference type="NCBI Taxonomy" id="1236973"/>
    <lineage>
        <taxon>Bacteria</taxon>
        <taxon>Bacillati</taxon>
        <taxon>Bacillota</taxon>
        <taxon>Bacilli</taxon>
        <taxon>Bacillales</taxon>
        <taxon>Bacillaceae</taxon>
        <taxon>Halalkalibacter</taxon>
    </lineage>
</organism>
<accession>W4QX21</accession>
<keyword evidence="3" id="KW-1185">Reference proteome</keyword>
<dbReference type="GO" id="GO:0005524">
    <property type="term" value="F:ATP binding"/>
    <property type="evidence" value="ECO:0007669"/>
    <property type="project" value="InterPro"/>
</dbReference>
<feature type="domain" description="AAA+ ATPase" evidence="1">
    <location>
        <begin position="8"/>
        <end position="139"/>
    </location>
</feature>
<reference evidence="2 3" key="1">
    <citation type="journal article" date="2014" name="Genome Announc.">
        <title>Draft Genome Sequences of Three Alkaliphilic Bacillus Strains, Bacillus wakoensis JCM 9140T, Bacillus akibai JCM 9157T, and Bacillus hemicellulosilyticus JCM 9152T.</title>
        <authorList>
            <person name="Yuki M."/>
            <person name="Oshima K."/>
            <person name="Suda W."/>
            <person name="Oshida Y."/>
            <person name="Kitamura K."/>
            <person name="Iida T."/>
            <person name="Hattori M."/>
            <person name="Ohkuma M."/>
        </authorList>
    </citation>
    <scope>NUCLEOTIDE SEQUENCE [LARGE SCALE GENOMIC DNA]</scope>
    <source>
        <strain evidence="2 3">JCM 9157</strain>
    </source>
</reference>
<sequence>MAEFSFDFPRNLLLTGSYGLGKSHLAAAMLKELLGKGHTGIFISVPKLLTKLKATYKKNSEFAEDDLLTVLEQADCLVLDDIGAEHGNDHSGSWSIAKVFEVVDSRLGKHTIYTTNLNGRDLQEKVGARNFSRMMQQCEAITIQGDDYRLRQFRS</sequence>
<evidence type="ECO:0000259" key="1">
    <source>
        <dbReference type="SMART" id="SM00382"/>
    </source>
</evidence>
<dbReference type="PANTHER" id="PTHR30050:SF4">
    <property type="entry name" value="ATP-BINDING PROTEIN RV3427C IN INSERTION SEQUENCE-RELATED"/>
    <property type="match status" value="1"/>
</dbReference>
<comment type="caution">
    <text evidence="2">The sequence shown here is derived from an EMBL/GenBank/DDBJ whole genome shotgun (WGS) entry which is preliminary data.</text>
</comment>
<name>W4QX21_HALA3</name>
<dbReference type="GO" id="GO:0006260">
    <property type="term" value="P:DNA replication"/>
    <property type="evidence" value="ECO:0007669"/>
    <property type="project" value="TreeGrafter"/>
</dbReference>
<dbReference type="Proteomes" id="UP000018896">
    <property type="component" value="Unassembled WGS sequence"/>
</dbReference>